<dbReference type="SUPFAM" id="SSF46955">
    <property type="entry name" value="Putative DNA-binding domain"/>
    <property type="match status" value="1"/>
</dbReference>
<dbReference type="Proteomes" id="UP000011723">
    <property type="component" value="Chromosome"/>
</dbReference>
<sequence length="172" mass="19448">MSTKVRDFKHRTTVLPPDNLDDMLDLSRFLDQHDAPAALLGPDGEQIQLPLEVHELLTRIVAAMARKRAITISPVDRKLTTQEAADHLGISRPTLIKLIDKGEIACEKPTGSRHRRILLADVLDYQKSLNEKRDQVFEEMVNDAEDDGLYDVDESTFYSAVKEARSQPEGRE</sequence>
<dbReference type="AlphaFoldDB" id="M1NNW6"/>
<protein>
    <submittedName>
        <fullName evidence="2">DNA-binding protein, excisionase family</fullName>
    </submittedName>
</protein>
<evidence type="ECO:0000313" key="2">
    <source>
        <dbReference type="EMBL" id="AGF73023.1"/>
    </source>
</evidence>
<dbReference type="PATRIC" id="fig|1121362.3.peg.2045"/>
<dbReference type="GO" id="GO:0003677">
    <property type="term" value="F:DNA binding"/>
    <property type="evidence" value="ECO:0007669"/>
    <property type="project" value="UniProtKB-KW"/>
</dbReference>
<dbReference type="InterPro" id="IPR041657">
    <property type="entry name" value="HTH_17"/>
</dbReference>
<dbReference type="EMBL" id="CP003697">
    <property type="protein sequence ID" value="AGF73023.1"/>
    <property type="molecule type" value="Genomic_DNA"/>
</dbReference>
<accession>M1NNW6</accession>
<keyword evidence="3" id="KW-1185">Reference proteome</keyword>
<dbReference type="RefSeq" id="WP_015401442.1">
    <property type="nucleotide sequence ID" value="NC_020302.1"/>
</dbReference>
<name>M1NNW6_9CORY</name>
<dbReference type="InterPro" id="IPR010093">
    <property type="entry name" value="SinI_DNA-bd"/>
</dbReference>
<evidence type="ECO:0000259" key="1">
    <source>
        <dbReference type="Pfam" id="PF12728"/>
    </source>
</evidence>
<dbReference type="HOGENOM" id="CLU_106726_2_0_11"/>
<organism evidence="2 3">
    <name type="scientific">Corynebacterium halotolerans YIM 70093 = DSM 44683</name>
    <dbReference type="NCBI Taxonomy" id="1121362"/>
    <lineage>
        <taxon>Bacteria</taxon>
        <taxon>Bacillati</taxon>
        <taxon>Actinomycetota</taxon>
        <taxon>Actinomycetes</taxon>
        <taxon>Mycobacteriales</taxon>
        <taxon>Corynebacteriaceae</taxon>
        <taxon>Corynebacterium</taxon>
    </lineage>
</organism>
<dbReference type="eggNOG" id="COG3311">
    <property type="taxonomic scope" value="Bacteria"/>
</dbReference>
<gene>
    <name evidence="2" type="ORF">A605_10105</name>
</gene>
<dbReference type="InterPro" id="IPR009061">
    <property type="entry name" value="DNA-bd_dom_put_sf"/>
</dbReference>
<keyword evidence="2" id="KW-0238">DNA-binding</keyword>
<dbReference type="NCBIfam" id="TIGR01764">
    <property type="entry name" value="excise"/>
    <property type="match status" value="1"/>
</dbReference>
<feature type="domain" description="Helix-turn-helix" evidence="1">
    <location>
        <begin position="79"/>
        <end position="128"/>
    </location>
</feature>
<evidence type="ECO:0000313" key="3">
    <source>
        <dbReference type="Proteomes" id="UP000011723"/>
    </source>
</evidence>
<reference evidence="2 3" key="1">
    <citation type="journal article" date="2012" name="Stand. Genomic Sci.">
        <title>Genome sequence of the halotolerant bacterium Corynebacterium halotolerans type strain YIM 70093(T) (= DSM 44683(T)).</title>
        <authorList>
            <person name="Ruckert C."/>
            <person name="Albersmeier A."/>
            <person name="Al-Dilaimi A."/>
            <person name="Niehaus K."/>
            <person name="Szczepanowski R."/>
            <person name="Kalinowski J."/>
        </authorList>
    </citation>
    <scope>NUCLEOTIDE SEQUENCE [LARGE SCALE GENOMIC DNA]</scope>
    <source>
        <strain evidence="2">YIM 70093</strain>
    </source>
</reference>
<dbReference type="KEGG" id="chn:A605_10105"/>
<proteinExistence type="predicted"/>
<dbReference type="Pfam" id="PF12728">
    <property type="entry name" value="HTH_17"/>
    <property type="match status" value="1"/>
</dbReference>